<dbReference type="InterPro" id="IPR042171">
    <property type="entry name" value="Acyl-CoA_hotdog"/>
</dbReference>
<sequence length="273" mass="29378">MTRESPRSRTGGVRELPPAFYLPLGEDRFQPTEHTSGPWSPEAQHFGPPSALLVRALEALPSSWPNVLARVTIEILGPAPLTELTVRSRVERPGRSVELLSAELAAGPRAVARASAWRITTTDTHEIASAAAPPWPEPDECPPSRWPEGWFGGYLSAMEWRTVSGDIVEPGAAGVWARQRVALVDGEEPSALQRLFTVADSGNGISNSLDPGQWWFINSELTVHVHRPPVSDWIGLDAATVIGPHGVGTATSTLRDLAGPMGTGAQALMVRTR</sequence>
<evidence type="ECO:0000313" key="5">
    <source>
        <dbReference type="Proteomes" id="UP000715441"/>
    </source>
</evidence>
<organism evidence="4 5">
    <name type="scientific">Amycolatopsis acididurans</name>
    <dbReference type="NCBI Taxonomy" id="2724524"/>
    <lineage>
        <taxon>Bacteria</taxon>
        <taxon>Bacillati</taxon>
        <taxon>Actinomycetota</taxon>
        <taxon>Actinomycetes</taxon>
        <taxon>Pseudonocardiales</taxon>
        <taxon>Pseudonocardiaceae</taxon>
        <taxon>Amycolatopsis</taxon>
    </lineage>
</organism>
<feature type="domain" description="Acyl-CoA thioesterase-like N-terminal HotDog" evidence="2">
    <location>
        <begin position="36"/>
        <end position="118"/>
    </location>
</feature>
<accession>A0ABX1IYI8</accession>
<dbReference type="Pfam" id="PF20789">
    <property type="entry name" value="4HBT_3C"/>
    <property type="match status" value="1"/>
</dbReference>
<comment type="caution">
    <text evidence="4">The sequence shown here is derived from an EMBL/GenBank/DDBJ whole genome shotgun (WGS) entry which is preliminary data.</text>
</comment>
<keyword evidence="5" id="KW-1185">Reference proteome</keyword>
<proteinExistence type="predicted"/>
<protein>
    <submittedName>
        <fullName evidence="4">Thioesterase family protein</fullName>
    </submittedName>
</protein>
<dbReference type="SUPFAM" id="SSF54637">
    <property type="entry name" value="Thioesterase/thiol ester dehydrase-isomerase"/>
    <property type="match status" value="1"/>
</dbReference>
<feature type="region of interest" description="Disordered" evidence="1">
    <location>
        <begin position="24"/>
        <end position="44"/>
    </location>
</feature>
<reference evidence="4 5" key="1">
    <citation type="submission" date="2020-04" db="EMBL/GenBank/DDBJ databases">
        <title>Novel species.</title>
        <authorList>
            <person name="Teo W.F.A."/>
            <person name="Lipun K."/>
            <person name="Srisuk N."/>
            <person name="Duangmal K."/>
        </authorList>
    </citation>
    <scope>NUCLEOTIDE SEQUENCE [LARGE SCALE GENOMIC DNA]</scope>
    <source>
        <strain evidence="4 5">K13G38</strain>
    </source>
</reference>
<name>A0ABX1IYI8_9PSEU</name>
<evidence type="ECO:0000259" key="2">
    <source>
        <dbReference type="Pfam" id="PF13622"/>
    </source>
</evidence>
<evidence type="ECO:0000313" key="4">
    <source>
        <dbReference type="EMBL" id="NKQ52566.1"/>
    </source>
</evidence>
<dbReference type="Pfam" id="PF13622">
    <property type="entry name" value="4HBT_3"/>
    <property type="match status" value="1"/>
</dbReference>
<dbReference type="InterPro" id="IPR049450">
    <property type="entry name" value="ACOT8-like_C"/>
</dbReference>
<dbReference type="EMBL" id="JAAXLS010000003">
    <property type="protein sequence ID" value="NKQ52566.1"/>
    <property type="molecule type" value="Genomic_DNA"/>
</dbReference>
<dbReference type="InterPro" id="IPR029069">
    <property type="entry name" value="HotDog_dom_sf"/>
</dbReference>
<dbReference type="Gene3D" id="2.40.160.210">
    <property type="entry name" value="Acyl-CoA thioesterase, double hotdog domain"/>
    <property type="match status" value="1"/>
</dbReference>
<dbReference type="Proteomes" id="UP000715441">
    <property type="component" value="Unassembled WGS sequence"/>
</dbReference>
<gene>
    <name evidence="4" type="ORF">HFP15_06700</name>
</gene>
<dbReference type="RefSeq" id="WP_168513189.1">
    <property type="nucleotide sequence ID" value="NZ_JAAXLS010000003.1"/>
</dbReference>
<evidence type="ECO:0000256" key="1">
    <source>
        <dbReference type="SAM" id="MobiDB-lite"/>
    </source>
</evidence>
<dbReference type="InterPro" id="IPR049449">
    <property type="entry name" value="TesB_ACOT8-like_N"/>
</dbReference>
<evidence type="ECO:0000259" key="3">
    <source>
        <dbReference type="Pfam" id="PF20789"/>
    </source>
</evidence>
<feature type="domain" description="Acyl-CoA thioesterase-like C-terminal" evidence="3">
    <location>
        <begin position="138"/>
        <end position="270"/>
    </location>
</feature>